<dbReference type="EMBL" id="CCYD01000810">
    <property type="protein sequence ID" value="CEG43860.1"/>
    <property type="molecule type" value="Genomic_DNA"/>
</dbReference>
<dbReference type="Proteomes" id="UP000054928">
    <property type="component" value="Unassembled WGS sequence"/>
</dbReference>
<dbReference type="RefSeq" id="XP_024580229.1">
    <property type="nucleotide sequence ID" value="XM_024729897.1"/>
</dbReference>
<dbReference type="GeneID" id="36409203"/>
<proteinExistence type="predicted"/>
<dbReference type="AlphaFoldDB" id="A0A0P1ASS8"/>
<name>A0A0P1ASS8_PLAHL</name>
<evidence type="ECO:0000313" key="2">
    <source>
        <dbReference type="Proteomes" id="UP000054928"/>
    </source>
</evidence>
<sequence>MAGDACWQIDLTDSVSSSSHSPVRELFEIGVISEASESREYPYPFEVQVTRMNKNPKQMRISVLSRDDERFYWESQQYDECLPVISDIKVMI</sequence>
<organism evidence="1 2">
    <name type="scientific">Plasmopara halstedii</name>
    <name type="common">Downy mildew of sunflower</name>
    <dbReference type="NCBI Taxonomy" id="4781"/>
    <lineage>
        <taxon>Eukaryota</taxon>
        <taxon>Sar</taxon>
        <taxon>Stramenopiles</taxon>
        <taxon>Oomycota</taxon>
        <taxon>Peronosporomycetes</taxon>
        <taxon>Peronosporales</taxon>
        <taxon>Peronosporaceae</taxon>
        <taxon>Plasmopara</taxon>
    </lineage>
</organism>
<keyword evidence="2" id="KW-1185">Reference proteome</keyword>
<accession>A0A0P1ASS8</accession>
<protein>
    <submittedName>
        <fullName evidence="1">Uncharacterized protein</fullName>
    </submittedName>
</protein>
<reference evidence="2" key="1">
    <citation type="submission" date="2014-09" db="EMBL/GenBank/DDBJ databases">
        <authorList>
            <person name="Sharma Rahul"/>
            <person name="Thines Marco"/>
        </authorList>
    </citation>
    <scope>NUCLEOTIDE SEQUENCE [LARGE SCALE GENOMIC DNA]</scope>
</reference>
<evidence type="ECO:0000313" key="1">
    <source>
        <dbReference type="EMBL" id="CEG43860.1"/>
    </source>
</evidence>